<gene>
    <name evidence="1" type="ORF">U27_05924</name>
</gene>
<protein>
    <submittedName>
        <fullName evidence="1">Uncharacterized protein</fullName>
    </submittedName>
</protein>
<name>A0A081C2Z4_VECG1</name>
<proteinExistence type="predicted"/>
<dbReference type="AlphaFoldDB" id="A0A081C2Z4"/>
<dbReference type="EMBL" id="DF820469">
    <property type="protein sequence ID" value="GAK58949.1"/>
    <property type="molecule type" value="Genomic_DNA"/>
</dbReference>
<sequence>MYCRYQGSYNGSKTSFLTSLYLLVHRQLVDLNHRFFDGTPVKARASIYPYRDEVYTETLATIEEKLKAFHAEQVACDPTLNPSPVELTNTMYAPGNGRAVKFSQGKAVPPFCSPRKRLRGVGILLLLAINRQSQS</sequence>
<dbReference type="HOGENOM" id="CLU_1881656_0_0_0"/>
<accession>A0A081C2Z4</accession>
<evidence type="ECO:0000313" key="2">
    <source>
        <dbReference type="Proteomes" id="UP000030661"/>
    </source>
</evidence>
<reference evidence="1 2" key="1">
    <citation type="journal article" date="2015" name="PeerJ">
        <title>First genomic representation of candidate bacterial phylum KSB3 points to enhanced environmental sensing as a trigger of wastewater bulking.</title>
        <authorList>
            <person name="Sekiguchi Y."/>
            <person name="Ohashi A."/>
            <person name="Parks D.H."/>
            <person name="Yamauchi T."/>
            <person name="Tyson G.W."/>
            <person name="Hugenholtz P."/>
        </authorList>
    </citation>
    <scope>NUCLEOTIDE SEQUENCE [LARGE SCALE GENOMIC DNA]</scope>
</reference>
<organism evidence="1 2">
    <name type="scientific">Vecturithrix granuli</name>
    <dbReference type="NCBI Taxonomy" id="1499967"/>
    <lineage>
        <taxon>Bacteria</taxon>
        <taxon>Candidatus Moduliflexota</taxon>
        <taxon>Candidatus Vecturitrichia</taxon>
        <taxon>Candidatus Vecturitrichales</taxon>
        <taxon>Candidatus Vecturitrichaceae</taxon>
        <taxon>Candidatus Vecturithrix</taxon>
    </lineage>
</organism>
<evidence type="ECO:0000313" key="1">
    <source>
        <dbReference type="EMBL" id="GAK58949.1"/>
    </source>
</evidence>
<keyword evidence="2" id="KW-1185">Reference proteome</keyword>
<dbReference type="Proteomes" id="UP000030661">
    <property type="component" value="Unassembled WGS sequence"/>
</dbReference>